<dbReference type="GO" id="GO:0016887">
    <property type="term" value="F:ATP hydrolysis activity"/>
    <property type="evidence" value="ECO:0007669"/>
    <property type="project" value="InterPro"/>
</dbReference>
<dbReference type="InterPro" id="IPR050153">
    <property type="entry name" value="Metal_Ion_Import_ABC"/>
</dbReference>
<evidence type="ECO:0000259" key="5">
    <source>
        <dbReference type="PROSITE" id="PS50893"/>
    </source>
</evidence>
<evidence type="ECO:0000256" key="1">
    <source>
        <dbReference type="ARBA" id="ARBA00005417"/>
    </source>
</evidence>
<evidence type="ECO:0000313" key="7">
    <source>
        <dbReference type="Proteomes" id="UP000280417"/>
    </source>
</evidence>
<dbReference type="AlphaFoldDB" id="A0A662D7J0"/>
<gene>
    <name evidence="6" type="ORF">DRJ04_07485</name>
</gene>
<dbReference type="InterPro" id="IPR003439">
    <property type="entry name" value="ABC_transporter-like_ATP-bd"/>
</dbReference>
<keyword evidence="2" id="KW-0813">Transport</keyword>
<dbReference type="SUPFAM" id="SSF52540">
    <property type="entry name" value="P-loop containing nucleoside triphosphate hydrolases"/>
    <property type="match status" value="1"/>
</dbReference>
<reference evidence="6 7" key="1">
    <citation type="submission" date="2018-06" db="EMBL/GenBank/DDBJ databases">
        <title>Extensive metabolic versatility and redundancy in microbially diverse, dynamic hydrothermal sediments.</title>
        <authorList>
            <person name="Dombrowski N."/>
            <person name="Teske A."/>
            <person name="Baker B.J."/>
        </authorList>
    </citation>
    <scope>NUCLEOTIDE SEQUENCE [LARGE SCALE GENOMIC DNA]</scope>
    <source>
        <strain evidence="6">B3_G15</strain>
    </source>
</reference>
<proteinExistence type="inferred from homology"/>
<name>A0A662D7J0_UNCAE</name>
<evidence type="ECO:0000256" key="2">
    <source>
        <dbReference type="ARBA" id="ARBA00022448"/>
    </source>
</evidence>
<feature type="domain" description="ABC transporter" evidence="5">
    <location>
        <begin position="2"/>
        <end position="240"/>
    </location>
</feature>
<keyword evidence="4 6" id="KW-0067">ATP-binding</keyword>
<dbReference type="Pfam" id="PF00005">
    <property type="entry name" value="ABC_tran"/>
    <property type="match status" value="1"/>
</dbReference>
<evidence type="ECO:0000256" key="3">
    <source>
        <dbReference type="ARBA" id="ARBA00022741"/>
    </source>
</evidence>
<dbReference type="Proteomes" id="UP000280417">
    <property type="component" value="Unassembled WGS sequence"/>
</dbReference>
<comment type="caution">
    <text evidence="6">The sequence shown here is derived from an EMBL/GenBank/DDBJ whole genome shotgun (WGS) entry which is preliminary data.</text>
</comment>
<dbReference type="InterPro" id="IPR027417">
    <property type="entry name" value="P-loop_NTPase"/>
</dbReference>
<dbReference type="SMART" id="SM00382">
    <property type="entry name" value="AAA"/>
    <property type="match status" value="1"/>
</dbReference>
<dbReference type="Gene3D" id="3.40.50.300">
    <property type="entry name" value="P-loop containing nucleotide triphosphate hydrolases"/>
    <property type="match status" value="1"/>
</dbReference>
<evidence type="ECO:0000256" key="4">
    <source>
        <dbReference type="ARBA" id="ARBA00022840"/>
    </source>
</evidence>
<accession>A0A662D7J0</accession>
<organism evidence="6 7">
    <name type="scientific">Aerophobetes bacterium</name>
    <dbReference type="NCBI Taxonomy" id="2030807"/>
    <lineage>
        <taxon>Bacteria</taxon>
        <taxon>Candidatus Aerophobota</taxon>
    </lineage>
</organism>
<keyword evidence="3" id="KW-0547">Nucleotide-binding</keyword>
<dbReference type="EMBL" id="QMQA01000223">
    <property type="protein sequence ID" value="RLE11744.1"/>
    <property type="molecule type" value="Genomic_DNA"/>
</dbReference>
<sequence length="259" mass="29577">MLELRDVSLVRDGKKILQGITWRVNKGENWVLFGRNGSGKTMLLEVISGYLFPSTGEVIRFGKRFFEADIRDLRRKIGYVSTTLRNRFSGWEKVLNVIVSGVYGSIGLLKPPELPERDRALELSKIMGMECFLNERFGILSDGEKQKVLILRALISNPKLLLLDEPAMGLDIPSREDLLEFIQKISEENKTNVIYVTHHTEEISHYFTHIFILHGGTPFYSGALDDGLPEEVLKEIFSKNISLLNVDGRYYTILNNSRK</sequence>
<dbReference type="PROSITE" id="PS50893">
    <property type="entry name" value="ABC_TRANSPORTER_2"/>
    <property type="match status" value="1"/>
</dbReference>
<dbReference type="InterPro" id="IPR003593">
    <property type="entry name" value="AAA+_ATPase"/>
</dbReference>
<dbReference type="PANTHER" id="PTHR42734">
    <property type="entry name" value="METAL TRANSPORT SYSTEM ATP-BINDING PROTEIN TM_0124-RELATED"/>
    <property type="match status" value="1"/>
</dbReference>
<protein>
    <submittedName>
        <fullName evidence="6">Molybdenum ABC transporter ATP-binding protein</fullName>
    </submittedName>
</protein>
<dbReference type="PANTHER" id="PTHR42734:SF17">
    <property type="entry name" value="METAL TRANSPORT SYSTEM ATP-BINDING PROTEIN TM_0124-RELATED"/>
    <property type="match status" value="1"/>
</dbReference>
<dbReference type="GO" id="GO:0005524">
    <property type="term" value="F:ATP binding"/>
    <property type="evidence" value="ECO:0007669"/>
    <property type="project" value="UniProtKB-KW"/>
</dbReference>
<evidence type="ECO:0000313" key="6">
    <source>
        <dbReference type="EMBL" id="RLE11744.1"/>
    </source>
</evidence>
<comment type="similarity">
    <text evidence="1">Belongs to the ABC transporter superfamily.</text>
</comment>